<evidence type="ECO:0000313" key="4">
    <source>
        <dbReference type="EMBL" id="QZN98737.1"/>
    </source>
</evidence>
<gene>
    <name evidence="4" type="ORF">K6K41_17340</name>
</gene>
<dbReference type="Pfam" id="PF04183">
    <property type="entry name" value="IucA_IucC"/>
    <property type="match status" value="1"/>
</dbReference>
<sequence>MDPQAKTRRESAVPVRSSRQAAEQATFQSFANCYLREIDPGVATRHTLNFGHAVDAVELALPAQRASLRIELLGASLCGPHRLGRAFLKRALEPAWREVEPLAALQALLHEAYRRPGKEASDEQRGCELELLSRVLDSYRATERYLDAPRAEDEDDFLASEQSLTFGHWLHPTPKSRQGMTTWQQPAYSPELRGAFQLDWFAAPLERVSTKSAARESVAEIVAGIAGEDFDRLGARDGEALIPMHPLQAQALLLDPELAGEFAGGALRHLGPAGPEFSATASVRTVYRRDADWMLKFSLPVRITNSVRRNRRHELDAGVAMAGLFERSDFLVRHPRFRVLRDPAYVTVDVPGLSESGFETIFRENPFRGEAASGVATIAALSADPRPGETSRLERIVGEIAAREGRDASVVAREWFAAYLDCALDPLVALYDELGVALEAHQQNALIGLRDGWPAVSWYRDSQGYYLSNAYRETLRAIAPETEGVAHLFYDDAAIQDPFAYYLVVNQIFSVVSRMGHDGLVHEAELVGLLRERLEALSLRLSGAGRVFVDGLLRRSVIAAKSNLMTRLLNIDELASGDETARYQRLPNPIAGFAAGEARGGQAVAV</sequence>
<name>A0A9E6R8T9_9HYPH</name>
<feature type="domain" description="Aerobactin siderophore biosynthesis IucA/IucC-like C-terminal" evidence="3">
    <location>
        <begin position="414"/>
        <end position="574"/>
    </location>
</feature>
<dbReference type="RefSeq" id="WP_261401696.1">
    <property type="nucleotide sequence ID" value="NZ_CP081869.1"/>
</dbReference>
<dbReference type="AlphaFoldDB" id="A0A9E6R8T9"/>
<protein>
    <recommendedName>
        <fullName evidence="6">Siderophore synthetase component</fullName>
    </recommendedName>
</protein>
<dbReference type="Pfam" id="PF06276">
    <property type="entry name" value="FhuF"/>
    <property type="match status" value="1"/>
</dbReference>
<accession>A0A9E6R8T9</accession>
<dbReference type="PANTHER" id="PTHR34384">
    <property type="entry name" value="L-2,3-DIAMINOPROPANOATE--CITRATE LIGASE"/>
    <property type="match status" value="1"/>
</dbReference>
<dbReference type="EMBL" id="CP081869">
    <property type="protein sequence ID" value="QZN98737.1"/>
    <property type="molecule type" value="Genomic_DNA"/>
</dbReference>
<proteinExistence type="inferred from homology"/>
<evidence type="ECO:0000259" key="3">
    <source>
        <dbReference type="Pfam" id="PF06276"/>
    </source>
</evidence>
<evidence type="ECO:0000256" key="1">
    <source>
        <dbReference type="ARBA" id="ARBA00007832"/>
    </source>
</evidence>
<evidence type="ECO:0000313" key="5">
    <source>
        <dbReference type="Proteomes" id="UP000825701"/>
    </source>
</evidence>
<dbReference type="Gene3D" id="1.10.510.40">
    <property type="match status" value="1"/>
</dbReference>
<dbReference type="Proteomes" id="UP000825701">
    <property type="component" value="Chromosome"/>
</dbReference>
<keyword evidence="5" id="KW-1185">Reference proteome</keyword>
<organism evidence="4 5">
    <name type="scientific">Chenggangzhangella methanolivorans</name>
    <dbReference type="NCBI Taxonomy" id="1437009"/>
    <lineage>
        <taxon>Bacteria</taxon>
        <taxon>Pseudomonadati</taxon>
        <taxon>Pseudomonadota</taxon>
        <taxon>Alphaproteobacteria</taxon>
        <taxon>Hyphomicrobiales</taxon>
        <taxon>Methylopilaceae</taxon>
        <taxon>Chenggangzhangella</taxon>
    </lineage>
</organism>
<dbReference type="InterPro" id="IPR037455">
    <property type="entry name" value="LucA/IucC-like"/>
</dbReference>
<dbReference type="GO" id="GO:0016881">
    <property type="term" value="F:acid-amino acid ligase activity"/>
    <property type="evidence" value="ECO:0007669"/>
    <property type="project" value="UniProtKB-ARBA"/>
</dbReference>
<dbReference type="InterPro" id="IPR022770">
    <property type="entry name" value="IucA/IucC-like_C"/>
</dbReference>
<evidence type="ECO:0008006" key="6">
    <source>
        <dbReference type="Google" id="ProtNLM"/>
    </source>
</evidence>
<dbReference type="KEGG" id="cmet:K6K41_17340"/>
<evidence type="ECO:0000259" key="2">
    <source>
        <dbReference type="Pfam" id="PF04183"/>
    </source>
</evidence>
<reference evidence="4" key="1">
    <citation type="submission" date="2021-08" db="EMBL/GenBank/DDBJ databases">
        <authorList>
            <person name="Zhang H."/>
            <person name="Xu M."/>
            <person name="Yu Z."/>
            <person name="Yang L."/>
            <person name="Cai Y."/>
        </authorList>
    </citation>
    <scope>NUCLEOTIDE SEQUENCE</scope>
    <source>
        <strain evidence="4">CHL1</strain>
    </source>
</reference>
<dbReference type="GO" id="GO:0019290">
    <property type="term" value="P:siderophore biosynthetic process"/>
    <property type="evidence" value="ECO:0007669"/>
    <property type="project" value="InterPro"/>
</dbReference>
<dbReference type="InterPro" id="IPR007310">
    <property type="entry name" value="Aerobactin_biosyn_IucA/IucC_N"/>
</dbReference>
<comment type="similarity">
    <text evidence="1">Belongs to the IucA/IucC family.</text>
</comment>
<dbReference type="PANTHER" id="PTHR34384:SF5">
    <property type="entry name" value="L-2,3-DIAMINOPROPANOATE--CITRATE LIGASE"/>
    <property type="match status" value="1"/>
</dbReference>
<feature type="domain" description="Aerobactin siderophore biosynthesis IucA/IucC N-terminal" evidence="2">
    <location>
        <begin position="156"/>
        <end position="382"/>
    </location>
</feature>